<dbReference type="EMBL" id="LXQA011130135">
    <property type="protein sequence ID" value="MCI86024.1"/>
    <property type="molecule type" value="Genomic_DNA"/>
</dbReference>
<dbReference type="AlphaFoldDB" id="A0A392VCG0"/>
<name>A0A392VCG0_9FABA</name>
<reference evidence="1 2" key="1">
    <citation type="journal article" date="2018" name="Front. Plant Sci.">
        <title>Red Clover (Trifolium pratense) and Zigzag Clover (T. medium) - A Picture of Genomic Similarities and Differences.</title>
        <authorList>
            <person name="Dluhosova J."/>
            <person name="Istvanek J."/>
            <person name="Nedelnik J."/>
            <person name="Repkova J."/>
        </authorList>
    </citation>
    <scope>NUCLEOTIDE SEQUENCE [LARGE SCALE GENOMIC DNA]</scope>
    <source>
        <strain evidence="2">cv. 10/8</strain>
        <tissue evidence="1">Leaf</tissue>
    </source>
</reference>
<accession>A0A392VCG0</accession>
<protein>
    <submittedName>
        <fullName evidence="1">Uncharacterized protein</fullName>
    </submittedName>
</protein>
<keyword evidence="2" id="KW-1185">Reference proteome</keyword>
<comment type="caution">
    <text evidence="1">The sequence shown here is derived from an EMBL/GenBank/DDBJ whole genome shotgun (WGS) entry which is preliminary data.</text>
</comment>
<proteinExistence type="predicted"/>
<evidence type="ECO:0000313" key="2">
    <source>
        <dbReference type="Proteomes" id="UP000265520"/>
    </source>
</evidence>
<evidence type="ECO:0000313" key="1">
    <source>
        <dbReference type="EMBL" id="MCI86024.1"/>
    </source>
</evidence>
<sequence length="50" mass="5909">EPADVDYEVTKTKGAHARTTYVKGLFKHHIERIAHFTTLEDDESYEKHRH</sequence>
<organism evidence="1 2">
    <name type="scientific">Trifolium medium</name>
    <dbReference type="NCBI Taxonomy" id="97028"/>
    <lineage>
        <taxon>Eukaryota</taxon>
        <taxon>Viridiplantae</taxon>
        <taxon>Streptophyta</taxon>
        <taxon>Embryophyta</taxon>
        <taxon>Tracheophyta</taxon>
        <taxon>Spermatophyta</taxon>
        <taxon>Magnoliopsida</taxon>
        <taxon>eudicotyledons</taxon>
        <taxon>Gunneridae</taxon>
        <taxon>Pentapetalae</taxon>
        <taxon>rosids</taxon>
        <taxon>fabids</taxon>
        <taxon>Fabales</taxon>
        <taxon>Fabaceae</taxon>
        <taxon>Papilionoideae</taxon>
        <taxon>50 kb inversion clade</taxon>
        <taxon>NPAAA clade</taxon>
        <taxon>Hologalegina</taxon>
        <taxon>IRL clade</taxon>
        <taxon>Trifolieae</taxon>
        <taxon>Trifolium</taxon>
    </lineage>
</organism>
<dbReference type="Proteomes" id="UP000265520">
    <property type="component" value="Unassembled WGS sequence"/>
</dbReference>
<feature type="non-terminal residue" evidence="1">
    <location>
        <position position="1"/>
    </location>
</feature>